<feature type="active site" evidence="12">
    <location>
        <position position="386"/>
    </location>
</feature>
<dbReference type="Proteomes" id="UP000294678">
    <property type="component" value="Unassembled WGS sequence"/>
</dbReference>
<evidence type="ECO:0000256" key="3">
    <source>
        <dbReference type="ARBA" id="ARBA00022516"/>
    </source>
</evidence>
<dbReference type="PANTHER" id="PTHR21248:SF22">
    <property type="entry name" value="PHOSPHOLIPASE D"/>
    <property type="match status" value="1"/>
</dbReference>
<dbReference type="SUPFAM" id="SSF56024">
    <property type="entry name" value="Phospholipase D/nuclease"/>
    <property type="match status" value="2"/>
</dbReference>
<dbReference type="InterPro" id="IPR022924">
    <property type="entry name" value="Cardiolipin_synthase"/>
</dbReference>
<evidence type="ECO:0000313" key="16">
    <source>
        <dbReference type="Proteomes" id="UP000294678"/>
    </source>
</evidence>
<evidence type="ECO:0000256" key="11">
    <source>
        <dbReference type="ARBA" id="ARBA00023264"/>
    </source>
</evidence>
<dbReference type="RefSeq" id="WP_134112551.1">
    <property type="nucleotide sequence ID" value="NZ_SOBG01000002.1"/>
</dbReference>
<keyword evidence="6" id="KW-0677">Repeat</keyword>
<evidence type="ECO:0000259" key="14">
    <source>
        <dbReference type="PROSITE" id="PS50035"/>
    </source>
</evidence>
<evidence type="ECO:0000256" key="1">
    <source>
        <dbReference type="ARBA" id="ARBA00004651"/>
    </source>
</evidence>
<dbReference type="GO" id="GO:0005886">
    <property type="term" value="C:plasma membrane"/>
    <property type="evidence" value="ECO:0007669"/>
    <property type="project" value="UniProtKB-SubCell"/>
</dbReference>
<keyword evidence="3 12" id="KW-0444">Lipid biosynthesis</keyword>
<dbReference type="InterPro" id="IPR025202">
    <property type="entry name" value="PLD-like_dom"/>
</dbReference>
<dbReference type="CDD" id="cd09112">
    <property type="entry name" value="PLDc_CLS_2"/>
    <property type="match status" value="1"/>
</dbReference>
<dbReference type="InterPro" id="IPR001736">
    <property type="entry name" value="PLipase_D/transphosphatidylase"/>
</dbReference>
<dbReference type="Pfam" id="PF13091">
    <property type="entry name" value="PLDc_2"/>
    <property type="match status" value="2"/>
</dbReference>
<name>A0AA46DZX0_9FUSO</name>
<protein>
    <recommendedName>
        <fullName evidence="12 13">Cardiolipin synthase</fullName>
        <shortName evidence="12">CL synthase</shortName>
        <ecNumber evidence="12 13">2.7.8.-</ecNumber>
    </recommendedName>
</protein>
<feature type="transmembrane region" description="Helical" evidence="12">
    <location>
        <begin position="31"/>
        <end position="54"/>
    </location>
</feature>
<dbReference type="CDD" id="cd09110">
    <property type="entry name" value="PLDc_CLS_1"/>
    <property type="match status" value="1"/>
</dbReference>
<sequence length="466" mass="55282">MNLDHFLLIISFILNLLAILTIIFYERRKPINALAWVFILSFTSYIGFIFYLFFGMSFRKKRIVKQKFRTKSFKKLTMIEELSDKLEISEETLEFITFLEANSYSSFYLNNNLEIYTEGKKFFSELIDKIKNAKEYIHMEYYIFRDDNISKCILKELEEKVKQGVEVILILDGFGSRKIKPKFFKKLKEYGGHVYMFFPLFIPFLSLRANYRNHRKICIIDGEYAYMGGFNVGDEYLENWRDTHIRIEGDAIYDIQLEFLLDYEFVSNKKINREKYFKIKKEYLDLPMQIVGSGPNYSLPIIKSSLLKMIYTAKKSVLIQTPYFIPDDALLDILKIHLMSGKEVSIMIPNKPDHIFVYWATYSYIGELLEYGAKCYIYQKGFLHSKVIIIDDDIATIGSTNVDMRSFYLNFEINAFIYDFKKIHELKTIYYKDIKNSKKLTLEDYNKRSKIIKMKESVSRLLSPVL</sequence>
<dbReference type="InterPro" id="IPR030874">
    <property type="entry name" value="Cardiolipin_synth_Firmi"/>
</dbReference>
<dbReference type="HAMAP" id="MF_01916">
    <property type="entry name" value="Cardiolipin_synth_Cls"/>
    <property type="match status" value="1"/>
</dbReference>
<keyword evidence="11 12" id="KW-1208">Phospholipid metabolism</keyword>
<keyword evidence="7 12" id="KW-1133">Transmembrane helix</keyword>
<dbReference type="GO" id="GO:0032049">
    <property type="term" value="P:cardiolipin biosynthetic process"/>
    <property type="evidence" value="ECO:0007669"/>
    <property type="project" value="UniProtKB-UniRule"/>
</dbReference>
<feature type="active site" evidence="12">
    <location>
        <position position="216"/>
    </location>
</feature>
<reference evidence="15 16" key="1">
    <citation type="submission" date="2019-03" db="EMBL/GenBank/DDBJ databases">
        <title>Genomic Encyclopedia of Type Strains, Phase IV (KMG-IV): sequencing the most valuable type-strain genomes for metagenomic binning, comparative biology and taxonomic classification.</title>
        <authorList>
            <person name="Goeker M."/>
        </authorList>
    </citation>
    <scope>NUCLEOTIDE SEQUENCE [LARGE SCALE GENOMIC DNA]</scope>
    <source>
        <strain evidence="15 16">DSM 100055</strain>
    </source>
</reference>
<feature type="transmembrane region" description="Helical" evidence="12">
    <location>
        <begin position="190"/>
        <end position="209"/>
    </location>
</feature>
<dbReference type="EMBL" id="SOBG01000002">
    <property type="protein sequence ID" value="TDT71964.1"/>
    <property type="molecule type" value="Genomic_DNA"/>
</dbReference>
<keyword evidence="16" id="KW-1185">Reference proteome</keyword>
<keyword evidence="4 12" id="KW-0808">Transferase</keyword>
<evidence type="ECO:0000256" key="13">
    <source>
        <dbReference type="NCBIfam" id="TIGR04265"/>
    </source>
</evidence>
<evidence type="ECO:0000256" key="4">
    <source>
        <dbReference type="ARBA" id="ARBA00022679"/>
    </source>
</evidence>
<keyword evidence="8 12" id="KW-0443">Lipid metabolism</keyword>
<feature type="domain" description="PLD phosphodiesterase" evidence="14">
    <location>
        <begin position="379"/>
        <end position="406"/>
    </location>
</feature>
<keyword evidence="5 12" id="KW-0812">Transmembrane</keyword>
<dbReference type="SMART" id="SM00155">
    <property type="entry name" value="PLDc"/>
    <property type="match status" value="2"/>
</dbReference>
<keyword evidence="2 12" id="KW-1003">Cell membrane</keyword>
<feature type="domain" description="PLD phosphodiesterase" evidence="14">
    <location>
        <begin position="209"/>
        <end position="236"/>
    </location>
</feature>
<dbReference type="Pfam" id="PF13396">
    <property type="entry name" value="PLDc_N"/>
    <property type="match status" value="1"/>
</dbReference>
<feature type="active site" evidence="12">
    <location>
        <position position="384"/>
    </location>
</feature>
<keyword evidence="10 12" id="KW-0594">Phospholipid biosynthesis</keyword>
<gene>
    <name evidence="15" type="ORF">EV215_0657</name>
</gene>
<evidence type="ECO:0000313" key="15">
    <source>
        <dbReference type="EMBL" id="TDT71964.1"/>
    </source>
</evidence>
<evidence type="ECO:0000256" key="9">
    <source>
        <dbReference type="ARBA" id="ARBA00023136"/>
    </source>
</evidence>
<dbReference type="PROSITE" id="PS50035">
    <property type="entry name" value="PLD"/>
    <property type="match status" value="2"/>
</dbReference>
<comment type="caution">
    <text evidence="15">The sequence shown here is derived from an EMBL/GenBank/DDBJ whole genome shotgun (WGS) entry which is preliminary data.</text>
</comment>
<feature type="active site" evidence="12">
    <location>
        <position position="214"/>
    </location>
</feature>
<feature type="active site" evidence="12">
    <location>
        <position position="391"/>
    </location>
</feature>
<comment type="function">
    <text evidence="12">Catalyzes the reversible phosphatidyl group transfer from one phosphatidylglycerol molecule to another to form cardiolipin (CL) (diphosphatidylglycerol) and glycerol.</text>
</comment>
<comment type="catalytic activity">
    <reaction evidence="12">
        <text>2 a 1,2-diacyl-sn-glycero-3-phospho-(1'-sn-glycerol) = a cardiolipin + glycerol</text>
        <dbReference type="Rhea" id="RHEA:31451"/>
        <dbReference type="ChEBI" id="CHEBI:17754"/>
        <dbReference type="ChEBI" id="CHEBI:62237"/>
        <dbReference type="ChEBI" id="CHEBI:64716"/>
    </reaction>
</comment>
<evidence type="ECO:0000256" key="7">
    <source>
        <dbReference type="ARBA" id="ARBA00022989"/>
    </source>
</evidence>
<evidence type="ECO:0000256" key="8">
    <source>
        <dbReference type="ARBA" id="ARBA00023098"/>
    </source>
</evidence>
<dbReference type="EC" id="2.7.8.-" evidence="12 13"/>
<evidence type="ECO:0000256" key="2">
    <source>
        <dbReference type="ARBA" id="ARBA00022475"/>
    </source>
</evidence>
<keyword evidence="9 12" id="KW-0472">Membrane</keyword>
<feature type="transmembrane region" description="Helical" evidence="12">
    <location>
        <begin position="7"/>
        <end position="25"/>
    </location>
</feature>
<proteinExistence type="inferred from homology"/>
<feature type="active site" evidence="12">
    <location>
        <position position="221"/>
    </location>
</feature>
<dbReference type="Gene3D" id="3.30.870.10">
    <property type="entry name" value="Endonuclease Chain A"/>
    <property type="match status" value="2"/>
</dbReference>
<dbReference type="InterPro" id="IPR027379">
    <property type="entry name" value="CLS_N"/>
</dbReference>
<evidence type="ECO:0000256" key="5">
    <source>
        <dbReference type="ARBA" id="ARBA00022692"/>
    </source>
</evidence>
<organism evidence="15 16">
    <name type="scientific">Hypnocyclicus thermotrophus</name>
    <dbReference type="NCBI Taxonomy" id="1627895"/>
    <lineage>
        <taxon>Bacteria</taxon>
        <taxon>Fusobacteriati</taxon>
        <taxon>Fusobacteriota</taxon>
        <taxon>Fusobacteriia</taxon>
        <taxon>Fusobacteriales</taxon>
        <taxon>Fusobacteriaceae</taxon>
        <taxon>Hypnocyclicus</taxon>
    </lineage>
</organism>
<comment type="similarity">
    <text evidence="12">Belongs to the phospholipase D family. Cardiolipin synthase subfamily.</text>
</comment>
<dbReference type="AlphaFoldDB" id="A0AA46DZX0"/>
<evidence type="ECO:0000256" key="6">
    <source>
        <dbReference type="ARBA" id="ARBA00022737"/>
    </source>
</evidence>
<dbReference type="GO" id="GO:0008808">
    <property type="term" value="F:cardiolipin synthase activity"/>
    <property type="evidence" value="ECO:0007669"/>
    <property type="project" value="UniProtKB-UniRule"/>
</dbReference>
<comment type="subcellular location">
    <subcellularLocation>
        <location evidence="1 12">Cell membrane</location>
        <topology evidence="1 12">Multi-pass membrane protein</topology>
    </subcellularLocation>
</comment>
<evidence type="ECO:0000256" key="10">
    <source>
        <dbReference type="ARBA" id="ARBA00023209"/>
    </source>
</evidence>
<accession>A0AA46DZX0</accession>
<dbReference type="PANTHER" id="PTHR21248">
    <property type="entry name" value="CARDIOLIPIN SYNTHASE"/>
    <property type="match status" value="1"/>
</dbReference>
<evidence type="ECO:0000256" key="12">
    <source>
        <dbReference type="HAMAP-Rule" id="MF_01916"/>
    </source>
</evidence>
<dbReference type="NCBIfam" id="TIGR04265">
    <property type="entry name" value="bac_cardiolipin"/>
    <property type="match status" value="1"/>
</dbReference>